<keyword evidence="2 4" id="KW-0238">DNA-binding</keyword>
<evidence type="ECO:0000256" key="2">
    <source>
        <dbReference type="ARBA" id="ARBA00023125"/>
    </source>
</evidence>
<dbReference type="InterPro" id="IPR009057">
    <property type="entry name" value="Homeodomain-like_sf"/>
</dbReference>
<reference evidence="7" key="1">
    <citation type="journal article" date="2019" name="Int. J. Syst. Evol. Microbiol.">
        <title>The Global Catalogue of Microorganisms (GCM) 10K type strain sequencing project: providing services to taxonomists for standard genome sequencing and annotation.</title>
        <authorList>
            <consortium name="The Broad Institute Genomics Platform"/>
            <consortium name="The Broad Institute Genome Sequencing Center for Infectious Disease"/>
            <person name="Wu L."/>
            <person name="Ma J."/>
        </authorList>
    </citation>
    <scope>NUCLEOTIDE SEQUENCE [LARGE SCALE GENOMIC DNA]</scope>
    <source>
        <strain evidence="7">JCM 17591</strain>
    </source>
</reference>
<dbReference type="Gene3D" id="1.10.357.10">
    <property type="entry name" value="Tetracycline Repressor, domain 2"/>
    <property type="match status" value="1"/>
</dbReference>
<gene>
    <name evidence="6" type="ORF">GCM10022287_02980</name>
</gene>
<dbReference type="SUPFAM" id="SSF48498">
    <property type="entry name" value="Tetracyclin repressor-like, C-terminal domain"/>
    <property type="match status" value="1"/>
</dbReference>
<keyword evidence="3" id="KW-0804">Transcription</keyword>
<dbReference type="PROSITE" id="PS50977">
    <property type="entry name" value="HTH_TETR_2"/>
    <property type="match status" value="1"/>
</dbReference>
<proteinExistence type="predicted"/>
<evidence type="ECO:0000256" key="3">
    <source>
        <dbReference type="ARBA" id="ARBA00023163"/>
    </source>
</evidence>
<dbReference type="Proteomes" id="UP001501079">
    <property type="component" value="Unassembled WGS sequence"/>
</dbReference>
<organism evidence="6 7">
    <name type="scientific">Gryllotalpicola koreensis</name>
    <dbReference type="NCBI Taxonomy" id="993086"/>
    <lineage>
        <taxon>Bacteria</taxon>
        <taxon>Bacillati</taxon>
        <taxon>Actinomycetota</taxon>
        <taxon>Actinomycetes</taxon>
        <taxon>Micrococcales</taxon>
        <taxon>Microbacteriaceae</taxon>
        <taxon>Gryllotalpicola</taxon>
    </lineage>
</organism>
<dbReference type="SUPFAM" id="SSF46689">
    <property type="entry name" value="Homeodomain-like"/>
    <property type="match status" value="1"/>
</dbReference>
<protein>
    <submittedName>
        <fullName evidence="6">TetR/AcrR family transcriptional regulator</fullName>
    </submittedName>
</protein>
<dbReference type="EMBL" id="BAABBW010000001">
    <property type="protein sequence ID" value="GAA4168221.1"/>
    <property type="molecule type" value="Genomic_DNA"/>
</dbReference>
<evidence type="ECO:0000313" key="7">
    <source>
        <dbReference type="Proteomes" id="UP001501079"/>
    </source>
</evidence>
<sequence length="181" mass="18490">MPRASRAQMEANRAALVRAASALIRERGAAGLTLDAVAARAGLTHGGFYKQFASKDALIAEAIGEAARERREAVAEVSAGEGGRTALLDWYLSAEHRDEPASGCVVAGLAGEASVDPHGTLGEGFRVALDDLIAARADSTGARDAALADIALMVGALELARATAGTPLSDELLAAARARLS</sequence>
<dbReference type="InterPro" id="IPR001647">
    <property type="entry name" value="HTH_TetR"/>
</dbReference>
<accession>A0ABP7ZR46</accession>
<feature type="DNA-binding region" description="H-T-H motif" evidence="4">
    <location>
        <begin position="33"/>
        <end position="52"/>
    </location>
</feature>
<dbReference type="PANTHER" id="PTHR47506:SF7">
    <property type="entry name" value="TRANSCRIPTIONAL REGULATORY PROTEIN"/>
    <property type="match status" value="1"/>
</dbReference>
<evidence type="ECO:0000259" key="5">
    <source>
        <dbReference type="PROSITE" id="PS50977"/>
    </source>
</evidence>
<evidence type="ECO:0000256" key="4">
    <source>
        <dbReference type="PROSITE-ProRule" id="PRU00335"/>
    </source>
</evidence>
<dbReference type="InterPro" id="IPR036271">
    <property type="entry name" value="Tet_transcr_reg_TetR-rel_C_sf"/>
</dbReference>
<dbReference type="PRINTS" id="PR00455">
    <property type="entry name" value="HTHTETR"/>
</dbReference>
<dbReference type="RefSeq" id="WP_344751498.1">
    <property type="nucleotide sequence ID" value="NZ_BAABBW010000001.1"/>
</dbReference>
<dbReference type="PANTHER" id="PTHR47506">
    <property type="entry name" value="TRANSCRIPTIONAL REGULATORY PROTEIN"/>
    <property type="match status" value="1"/>
</dbReference>
<comment type="caution">
    <text evidence="6">The sequence shown here is derived from an EMBL/GenBank/DDBJ whole genome shotgun (WGS) entry which is preliminary data.</text>
</comment>
<keyword evidence="1" id="KW-0805">Transcription regulation</keyword>
<evidence type="ECO:0000313" key="6">
    <source>
        <dbReference type="EMBL" id="GAA4168221.1"/>
    </source>
</evidence>
<name>A0ABP7ZR46_9MICO</name>
<dbReference type="Pfam" id="PF00440">
    <property type="entry name" value="TetR_N"/>
    <property type="match status" value="1"/>
</dbReference>
<keyword evidence="7" id="KW-1185">Reference proteome</keyword>
<feature type="domain" description="HTH tetR-type" evidence="5">
    <location>
        <begin position="10"/>
        <end position="70"/>
    </location>
</feature>
<evidence type="ECO:0000256" key="1">
    <source>
        <dbReference type="ARBA" id="ARBA00023015"/>
    </source>
</evidence>
<dbReference type="Gene3D" id="1.10.10.60">
    <property type="entry name" value="Homeodomain-like"/>
    <property type="match status" value="1"/>
</dbReference>